<protein>
    <recommendedName>
        <fullName evidence="3">Zinc finger BED domain-containing protein RICESLEEPER 2-like</fullName>
    </recommendedName>
</protein>
<dbReference type="Proteomes" id="UP000224567">
    <property type="component" value="Unassembled WGS sequence"/>
</dbReference>
<organism evidence="1 2">
    <name type="scientific">Capsicum baccatum</name>
    <name type="common">Peruvian pepper</name>
    <dbReference type="NCBI Taxonomy" id="33114"/>
    <lineage>
        <taxon>Eukaryota</taxon>
        <taxon>Viridiplantae</taxon>
        <taxon>Streptophyta</taxon>
        <taxon>Embryophyta</taxon>
        <taxon>Tracheophyta</taxon>
        <taxon>Spermatophyta</taxon>
        <taxon>Magnoliopsida</taxon>
        <taxon>eudicotyledons</taxon>
        <taxon>Gunneridae</taxon>
        <taxon>Pentapetalae</taxon>
        <taxon>asterids</taxon>
        <taxon>lamiids</taxon>
        <taxon>Solanales</taxon>
        <taxon>Solanaceae</taxon>
        <taxon>Solanoideae</taxon>
        <taxon>Capsiceae</taxon>
        <taxon>Capsicum</taxon>
    </lineage>
</organism>
<dbReference type="InterPro" id="IPR012337">
    <property type="entry name" value="RNaseH-like_sf"/>
</dbReference>
<reference evidence="1 2" key="1">
    <citation type="journal article" date="2017" name="Genome Biol.">
        <title>New reference genome sequences of hot pepper reveal the massive evolution of plant disease-resistance genes by retroduplication.</title>
        <authorList>
            <person name="Kim S."/>
            <person name="Park J."/>
            <person name="Yeom S.I."/>
            <person name="Kim Y.M."/>
            <person name="Seo E."/>
            <person name="Kim K.T."/>
            <person name="Kim M.S."/>
            <person name="Lee J.M."/>
            <person name="Cheong K."/>
            <person name="Shin H.S."/>
            <person name="Kim S.B."/>
            <person name="Han K."/>
            <person name="Lee J."/>
            <person name="Park M."/>
            <person name="Lee H.A."/>
            <person name="Lee H.Y."/>
            <person name="Lee Y."/>
            <person name="Oh S."/>
            <person name="Lee J.H."/>
            <person name="Choi E."/>
            <person name="Choi E."/>
            <person name="Lee S.E."/>
            <person name="Jeon J."/>
            <person name="Kim H."/>
            <person name="Choi G."/>
            <person name="Song H."/>
            <person name="Lee J."/>
            <person name="Lee S.C."/>
            <person name="Kwon J.K."/>
            <person name="Lee H.Y."/>
            <person name="Koo N."/>
            <person name="Hong Y."/>
            <person name="Kim R.W."/>
            <person name="Kang W.H."/>
            <person name="Huh J.H."/>
            <person name="Kang B.C."/>
            <person name="Yang T.J."/>
            <person name="Lee Y.H."/>
            <person name="Bennetzen J.L."/>
            <person name="Choi D."/>
        </authorList>
    </citation>
    <scope>NUCLEOTIDE SEQUENCE [LARGE SCALE GENOMIC DNA]</scope>
    <source>
        <strain evidence="2">cv. PBC81</strain>
    </source>
</reference>
<name>A0A2G2XNR3_CAPBA</name>
<dbReference type="InterPro" id="IPR052035">
    <property type="entry name" value="ZnF_BED_domain_contain"/>
</dbReference>
<keyword evidence="2" id="KW-1185">Reference proteome</keyword>
<dbReference type="SUPFAM" id="SSF140996">
    <property type="entry name" value="Hermes dimerisation domain"/>
    <property type="match status" value="1"/>
</dbReference>
<dbReference type="PANTHER" id="PTHR46481:SF7">
    <property type="entry name" value="ZINC FINGER BED DOMAIN-CONTAINING PROTEIN RICESLEEPER 2-LIKE"/>
    <property type="match status" value="1"/>
</dbReference>
<dbReference type="PANTHER" id="PTHR46481">
    <property type="entry name" value="ZINC FINGER BED DOMAIN-CONTAINING PROTEIN 4"/>
    <property type="match status" value="1"/>
</dbReference>
<dbReference type="AlphaFoldDB" id="A0A2G2XNR3"/>
<reference evidence="2" key="2">
    <citation type="journal article" date="2017" name="J. Anim. Genet.">
        <title>Multiple reference genome sequences of hot pepper reveal the massive evolution of plant disease resistance genes by retroduplication.</title>
        <authorList>
            <person name="Kim S."/>
            <person name="Park J."/>
            <person name="Yeom S.-I."/>
            <person name="Kim Y.-M."/>
            <person name="Seo E."/>
            <person name="Kim K.-T."/>
            <person name="Kim M.-S."/>
            <person name="Lee J.M."/>
            <person name="Cheong K."/>
            <person name="Shin H.-S."/>
            <person name="Kim S.-B."/>
            <person name="Han K."/>
            <person name="Lee J."/>
            <person name="Park M."/>
            <person name="Lee H.-A."/>
            <person name="Lee H.-Y."/>
            <person name="Lee Y."/>
            <person name="Oh S."/>
            <person name="Lee J.H."/>
            <person name="Choi E."/>
            <person name="Choi E."/>
            <person name="Lee S.E."/>
            <person name="Jeon J."/>
            <person name="Kim H."/>
            <person name="Choi G."/>
            <person name="Song H."/>
            <person name="Lee J."/>
            <person name="Lee S.-C."/>
            <person name="Kwon J.-K."/>
            <person name="Lee H.-Y."/>
            <person name="Koo N."/>
            <person name="Hong Y."/>
            <person name="Kim R.W."/>
            <person name="Kang W.-H."/>
            <person name="Huh J.H."/>
            <person name="Kang B.-C."/>
            <person name="Yang T.-J."/>
            <person name="Lee Y.-H."/>
            <person name="Bennetzen J.L."/>
            <person name="Choi D."/>
        </authorList>
    </citation>
    <scope>NUCLEOTIDE SEQUENCE [LARGE SCALE GENOMIC DNA]</scope>
    <source>
        <strain evidence="2">cv. PBC81</strain>
    </source>
</reference>
<dbReference type="OrthoDB" id="1745426at2759"/>
<evidence type="ECO:0008006" key="3">
    <source>
        <dbReference type="Google" id="ProtNLM"/>
    </source>
</evidence>
<dbReference type="SUPFAM" id="SSF53098">
    <property type="entry name" value="Ribonuclease H-like"/>
    <property type="match status" value="1"/>
</dbReference>
<proteinExistence type="predicted"/>
<evidence type="ECO:0000313" key="2">
    <source>
        <dbReference type="Proteomes" id="UP000224567"/>
    </source>
</evidence>
<comment type="caution">
    <text evidence="1">The sequence shown here is derived from an EMBL/GenBank/DDBJ whole genome shotgun (WGS) entry which is preliminary data.</text>
</comment>
<dbReference type="EMBL" id="MLFT02000001">
    <property type="protein sequence ID" value="PHT59110.1"/>
    <property type="molecule type" value="Genomic_DNA"/>
</dbReference>
<accession>A0A2G2XNR3</accession>
<sequence length="328" mass="38025">MLKLCPYRPNRPNVGVKEKDSQTKLAFLPSSTDEKRGALGTWTFDQGRSRKYLAQMIVVDEFPFSFVEKEGFRNFMRVTAPYFHSPSHRTLTRDCYQFYNEEKQILKKVFKEVRPKVFLTTDTWTSIQKINYMCLTTHFTDTNWKLHKRVINFCPISSHKGVDMAASITNCLLEWGFDTVFSITVDNASFNDVTMIEMSKQLSNWGTNIMEGQHVRCMTHILNLIVQDGLKEIDKSVKRVRQAVKYSFYDNGFLDYLCTSPCEDGTKAGAFVSGDWENVRTMVKFLKTFYDLTLKVSGSKYVTTNVHFVEIAELDLILKDMIEMKILI</sequence>
<evidence type="ECO:0000313" key="1">
    <source>
        <dbReference type="EMBL" id="PHT59110.1"/>
    </source>
</evidence>
<gene>
    <name evidence="1" type="ORF">CQW23_01473</name>
</gene>